<dbReference type="PANTHER" id="PTHR42958:SF4">
    <property type="entry name" value="HYDROGENASE EXPRESSION_FORMATION PROTEIN HUPK"/>
    <property type="match status" value="1"/>
</dbReference>
<name>A0AAU7LX62_9BURK</name>
<dbReference type="Gene3D" id="1.10.645.10">
    <property type="entry name" value="Cytochrome-c3 Hydrogenase, chain B"/>
    <property type="match status" value="1"/>
</dbReference>
<dbReference type="SUPFAM" id="SSF56762">
    <property type="entry name" value="HydB/Nqo4-like"/>
    <property type="match status" value="1"/>
</dbReference>
<sequence length="390" mass="42074">MAEASLSLDQLAGALTVRPGLAAPGNLLNTRPDWVAHLTQGKPASTLPDLLASLFNLCGQAHRLCASLALQAAGGQTGSLTDTARSTLQTETLREHLRRIGLDWPRQLTGTPEASCRTQTLALKALQACPLSVGASPAGQPLNFPGLEAWLGRQLLGMPARQWLRQWECNPHDFMSAWCASTPLWLPELLQGCKSVADLAMPGAPALRAHASGQDLLALAGDLRSTPSFTRQPLWRGHCAETGPWTRLNQHAPERFDTPWLRLGARLAELVRLSLPDEARRNGSYWLQAGSVCLGDNEGLAWIEMARGLLVHSVQLDGPGLDARVLACRVVAPTEWNFHPQGAVAQVLATLPTGLTPQLEQRILALMAAFDPCVRFTLSPSPLPKEKCDA</sequence>
<dbReference type="InterPro" id="IPR050867">
    <property type="entry name" value="NiFe/NiFeSe_hydrgnase_LSU"/>
</dbReference>
<organism evidence="1">
    <name type="scientific">Polaromonas hydrogenivorans</name>
    <dbReference type="NCBI Taxonomy" id="335476"/>
    <lineage>
        <taxon>Bacteria</taxon>
        <taxon>Pseudomonadati</taxon>
        <taxon>Pseudomonadota</taxon>
        <taxon>Betaproteobacteria</taxon>
        <taxon>Burkholderiales</taxon>
        <taxon>Comamonadaceae</taxon>
        <taxon>Polaromonas</taxon>
    </lineage>
</organism>
<evidence type="ECO:0008006" key="2">
    <source>
        <dbReference type="Google" id="ProtNLM"/>
    </source>
</evidence>
<protein>
    <recommendedName>
        <fullName evidence="2">Hydrogenase formation protein</fullName>
    </recommendedName>
</protein>
<evidence type="ECO:0000313" key="1">
    <source>
        <dbReference type="EMBL" id="XBP72172.1"/>
    </source>
</evidence>
<dbReference type="AlphaFoldDB" id="A0AAU7LX62"/>
<reference evidence="1" key="1">
    <citation type="submission" date="2024-05" db="EMBL/GenBank/DDBJ databases">
        <authorList>
            <person name="Bunk B."/>
            <person name="Swiderski J."/>
            <person name="Sproer C."/>
            <person name="Thiel V."/>
        </authorList>
    </citation>
    <scope>NUCLEOTIDE SEQUENCE</scope>
    <source>
        <strain evidence="1">DSM 17735</strain>
    </source>
</reference>
<dbReference type="PANTHER" id="PTHR42958">
    <property type="entry name" value="HYDROGENASE-2 LARGE CHAIN"/>
    <property type="match status" value="1"/>
</dbReference>
<dbReference type="RefSeq" id="WP_349281525.1">
    <property type="nucleotide sequence ID" value="NZ_CBCSCU010000030.1"/>
</dbReference>
<proteinExistence type="predicted"/>
<accession>A0AAU7LX62</accession>
<dbReference type="InterPro" id="IPR029014">
    <property type="entry name" value="NiFe-Hase_large"/>
</dbReference>
<gene>
    <name evidence="1" type="ORF">ABLV49_10350</name>
</gene>
<dbReference type="EMBL" id="CP157675">
    <property type="protein sequence ID" value="XBP72172.1"/>
    <property type="molecule type" value="Genomic_DNA"/>
</dbReference>